<accession>A0ACB7NW20</accession>
<comment type="caution">
    <text evidence="1">The sequence shown here is derived from an EMBL/GenBank/DDBJ whole genome shotgun (WGS) entry which is preliminary data.</text>
</comment>
<protein>
    <submittedName>
        <fullName evidence="1">Uncharacterized protein</fullName>
    </submittedName>
</protein>
<dbReference type="Proteomes" id="UP000724584">
    <property type="component" value="Unassembled WGS sequence"/>
</dbReference>
<name>A0ACB7NW20_9PEZI</name>
<evidence type="ECO:0000313" key="2">
    <source>
        <dbReference type="Proteomes" id="UP000724584"/>
    </source>
</evidence>
<organism evidence="1 2">
    <name type="scientific">Chaetomium tenue</name>
    <dbReference type="NCBI Taxonomy" id="1854479"/>
    <lineage>
        <taxon>Eukaryota</taxon>
        <taxon>Fungi</taxon>
        <taxon>Dikarya</taxon>
        <taxon>Ascomycota</taxon>
        <taxon>Pezizomycotina</taxon>
        <taxon>Sordariomycetes</taxon>
        <taxon>Sordariomycetidae</taxon>
        <taxon>Sordariales</taxon>
        <taxon>Chaetomiaceae</taxon>
        <taxon>Chaetomium</taxon>
    </lineage>
</organism>
<sequence length="194" mass="21023">MADPAVDLSQGPVLLSFSLATASFALATTIVRFYVRRGIHGGFGVDDYTSGVATVSLADGRKERSRNSNPNQVIALIATIFGILEGTAPDGPRALQFNVIGQPWYLVSVTLSKISICFSFMDLLRRARQWRILLAGLIVLMAAINLAFALVVYLQCQPLKKAWDPSVAGSCSDPNIQVHFGYAQGGRFYLLALL</sequence>
<evidence type="ECO:0000313" key="1">
    <source>
        <dbReference type="EMBL" id="KAH6613481.1"/>
    </source>
</evidence>
<reference evidence="1 2" key="1">
    <citation type="journal article" date="2021" name="Nat. Commun.">
        <title>Genetic determinants of endophytism in the Arabidopsis root mycobiome.</title>
        <authorList>
            <person name="Mesny F."/>
            <person name="Miyauchi S."/>
            <person name="Thiergart T."/>
            <person name="Pickel B."/>
            <person name="Atanasova L."/>
            <person name="Karlsson M."/>
            <person name="Huettel B."/>
            <person name="Barry K.W."/>
            <person name="Haridas S."/>
            <person name="Chen C."/>
            <person name="Bauer D."/>
            <person name="Andreopoulos W."/>
            <person name="Pangilinan J."/>
            <person name="LaButti K."/>
            <person name="Riley R."/>
            <person name="Lipzen A."/>
            <person name="Clum A."/>
            <person name="Drula E."/>
            <person name="Henrissat B."/>
            <person name="Kohler A."/>
            <person name="Grigoriev I.V."/>
            <person name="Martin F.M."/>
            <person name="Hacquard S."/>
        </authorList>
    </citation>
    <scope>NUCLEOTIDE SEQUENCE [LARGE SCALE GENOMIC DNA]</scope>
    <source>
        <strain evidence="1 2">MPI-SDFR-AT-0079</strain>
    </source>
</reference>
<dbReference type="EMBL" id="JAGIZQ010000008">
    <property type="protein sequence ID" value="KAH6613481.1"/>
    <property type="molecule type" value="Genomic_DNA"/>
</dbReference>
<proteinExistence type="predicted"/>
<gene>
    <name evidence="1" type="ORF">F5144DRAFT_405623</name>
</gene>
<keyword evidence="2" id="KW-1185">Reference proteome</keyword>